<name>A0ABW9W3X2_9BURK</name>
<keyword evidence="1" id="KW-0732">Signal</keyword>
<accession>A0ABW9W3X2</accession>
<evidence type="ECO:0000313" key="3">
    <source>
        <dbReference type="Proteomes" id="UP000642144"/>
    </source>
</evidence>
<organism evidence="2 3">
    <name type="scientific">Duganella levis</name>
    <dbReference type="NCBI Taxonomy" id="2692169"/>
    <lineage>
        <taxon>Bacteria</taxon>
        <taxon>Pseudomonadati</taxon>
        <taxon>Pseudomonadota</taxon>
        <taxon>Betaproteobacteria</taxon>
        <taxon>Burkholderiales</taxon>
        <taxon>Oxalobacteraceae</taxon>
        <taxon>Telluria group</taxon>
        <taxon>Duganella</taxon>
    </lineage>
</organism>
<reference evidence="2 3" key="1">
    <citation type="submission" date="2019-12" db="EMBL/GenBank/DDBJ databases">
        <title>Novel species isolated from a subtropical stream in China.</title>
        <authorList>
            <person name="Lu H."/>
        </authorList>
    </citation>
    <scope>NUCLEOTIDE SEQUENCE [LARGE SCALE GENOMIC DNA]</scope>
    <source>
        <strain evidence="2 3">CY42W</strain>
    </source>
</reference>
<dbReference type="Proteomes" id="UP000642144">
    <property type="component" value="Unassembled WGS sequence"/>
</dbReference>
<dbReference type="InterPro" id="IPR051200">
    <property type="entry name" value="Host-pathogen_enzymatic-act"/>
</dbReference>
<dbReference type="RefSeq" id="WP_161056515.1">
    <property type="nucleotide sequence ID" value="NZ_WWCT01000017.1"/>
</dbReference>
<dbReference type="PANTHER" id="PTHR47197:SF3">
    <property type="entry name" value="DIHYDRO-HEME D1 DEHYDROGENASE"/>
    <property type="match status" value="1"/>
</dbReference>
<dbReference type="EMBL" id="WWCT01000017">
    <property type="protein sequence ID" value="MYN28719.1"/>
    <property type="molecule type" value="Genomic_DNA"/>
</dbReference>
<gene>
    <name evidence="2" type="ORF">GTP69_20165</name>
</gene>
<evidence type="ECO:0008006" key="4">
    <source>
        <dbReference type="Google" id="ProtNLM"/>
    </source>
</evidence>
<feature type="signal peptide" evidence="1">
    <location>
        <begin position="1"/>
        <end position="26"/>
    </location>
</feature>
<keyword evidence="3" id="KW-1185">Reference proteome</keyword>
<protein>
    <recommendedName>
        <fullName evidence="4">YncE family protein</fullName>
    </recommendedName>
</protein>
<dbReference type="InterPro" id="IPR015943">
    <property type="entry name" value="WD40/YVTN_repeat-like_dom_sf"/>
</dbReference>
<sequence>MMHILKKSTIACLSMLALLSGGSASAAPPLELVAQTPLPAVTGGDFDHFAVDLAKNRLFVPSEVYQSIEVFELSSGKHLHSVTGTVQGPHMLEYIADQNALFVADARNGYCDVLDASDFHLIKRITLRPGADFGVYDARTRLIYLGNGGKALKADNSVISVISVDTREVVGEIPVQAAVIKGMQLDVQRNRLYVNLRDKSQVAVVDLASRSVTASWTFPGLTGNAAMGFDALHRRLFVGARNPGVMFVVDPDSGKLVGTFGTVNISDDMTYDPVAQRLIVSGADGVDVFAQDNPDTYRLLQHVDTLGGKTSVYVPSLKQFYVVHTKGVQAPQAGLQVFKVN</sequence>
<evidence type="ECO:0000256" key="1">
    <source>
        <dbReference type="SAM" id="SignalP"/>
    </source>
</evidence>
<dbReference type="SUPFAM" id="SSF51004">
    <property type="entry name" value="C-terminal (heme d1) domain of cytochrome cd1-nitrite reductase"/>
    <property type="match status" value="1"/>
</dbReference>
<proteinExistence type="predicted"/>
<comment type="caution">
    <text evidence="2">The sequence shown here is derived from an EMBL/GenBank/DDBJ whole genome shotgun (WGS) entry which is preliminary data.</text>
</comment>
<dbReference type="InterPro" id="IPR011048">
    <property type="entry name" value="Haem_d1_sf"/>
</dbReference>
<evidence type="ECO:0000313" key="2">
    <source>
        <dbReference type="EMBL" id="MYN28719.1"/>
    </source>
</evidence>
<feature type="chain" id="PRO_5045421125" description="YncE family protein" evidence="1">
    <location>
        <begin position="27"/>
        <end position="341"/>
    </location>
</feature>
<dbReference type="PANTHER" id="PTHR47197">
    <property type="entry name" value="PROTEIN NIRF"/>
    <property type="match status" value="1"/>
</dbReference>
<dbReference type="Gene3D" id="2.130.10.10">
    <property type="entry name" value="YVTN repeat-like/Quinoprotein amine dehydrogenase"/>
    <property type="match status" value="2"/>
</dbReference>